<name>A0A7R9DFH0_TIMPO</name>
<evidence type="ECO:0000313" key="1">
    <source>
        <dbReference type="EMBL" id="CAD7413797.1"/>
    </source>
</evidence>
<organism evidence="1">
    <name type="scientific">Timema poppense</name>
    <name type="common">Walking stick</name>
    <dbReference type="NCBI Taxonomy" id="170557"/>
    <lineage>
        <taxon>Eukaryota</taxon>
        <taxon>Metazoa</taxon>
        <taxon>Ecdysozoa</taxon>
        <taxon>Arthropoda</taxon>
        <taxon>Hexapoda</taxon>
        <taxon>Insecta</taxon>
        <taxon>Pterygota</taxon>
        <taxon>Neoptera</taxon>
        <taxon>Polyneoptera</taxon>
        <taxon>Phasmatodea</taxon>
        <taxon>Timematodea</taxon>
        <taxon>Timematoidea</taxon>
        <taxon>Timematidae</taxon>
        <taxon>Timema</taxon>
    </lineage>
</organism>
<proteinExistence type="predicted"/>
<sequence length="117" mass="13651">MRHSPRHALHSTELVFEAHHWQCEEVSPSPLRQRRKQFQRSGKRAVMPQDVATHSLETLGFTNKNILMADLFCVLDRILSIFVMETSCCSPRWKHFLKRFFTGIKRKSNSGASRKVI</sequence>
<protein>
    <submittedName>
        <fullName evidence="1">Uncharacterized protein</fullName>
    </submittedName>
</protein>
<dbReference type="AlphaFoldDB" id="A0A7R9DFH0"/>
<accession>A0A7R9DFH0</accession>
<reference evidence="1" key="1">
    <citation type="submission" date="2020-11" db="EMBL/GenBank/DDBJ databases">
        <authorList>
            <person name="Tran Van P."/>
        </authorList>
    </citation>
    <scope>NUCLEOTIDE SEQUENCE</scope>
</reference>
<dbReference type="EMBL" id="OD007234">
    <property type="protein sequence ID" value="CAD7413797.1"/>
    <property type="molecule type" value="Genomic_DNA"/>
</dbReference>
<gene>
    <name evidence="1" type="ORF">TPSB3V08_LOCUS9255</name>
</gene>